<sequence length="546" mass="63884">MNNSSTNIKWVESDSSCITDEEEENEPTFNFSDQIKNNLNFFDRPNQPITNDKTNDENLKPIFVYDFSSSDSDGEEITKEETCITNEPNNIKKIKYQSIIKLINEAERELTNSSGYTKYLDYDQIKSKIKEEFGTIKKIKRRRKRQKKQINLETNKWSTFEIYSSQDDELSEYEYQYESINKMEKDLQSIMNNKIKKIEKFGGLLDNGDQNKNKKELLEEATKLFNVNPINGINYCIENALVKNNYRKIANFLLSTKCFGKRQKGELLGYGTEFSNKILYSYANCFNFKDQLIDDSLRDYLGSFRIPNEAQKIDKIMEIFSNRYHSVNTNFFSSPDTVYLLSFYIIWLNNNLHNSRVKIKNLKKKFFQNCGNIDSGNNLSEKFLTDLYNRIVAKEIILINDHGESETVTFSNPEKTGWLVKQGGRVKTWKKRWFLLSYNRIYYFKQEKDIDPCGIIPLEEVEVKKIQSKSKKRKFAFEICSILGEETVGIKFESRGNHVAGRHKSYIISASSGNEMDDWIKEIKKNIAGGQISKILESKKENFKYN</sequence>
<dbReference type="InterPro" id="IPR000904">
    <property type="entry name" value="Sec7_dom"/>
</dbReference>
<proteinExistence type="predicted"/>
<dbReference type="Proteomes" id="UP001150062">
    <property type="component" value="Unassembled WGS sequence"/>
</dbReference>
<evidence type="ECO:0000259" key="2">
    <source>
        <dbReference type="PROSITE" id="PS50190"/>
    </source>
</evidence>
<dbReference type="SUPFAM" id="SSF50729">
    <property type="entry name" value="PH domain-like"/>
    <property type="match status" value="1"/>
</dbReference>
<name>A0ABQ8X8X9_9EUKA</name>
<evidence type="ECO:0000313" key="3">
    <source>
        <dbReference type="EMBL" id="KAJ6229122.1"/>
    </source>
</evidence>
<comment type="caution">
    <text evidence="3">The sequence shown here is derived from an EMBL/GenBank/DDBJ whole genome shotgun (WGS) entry which is preliminary data.</text>
</comment>
<reference evidence="3" key="1">
    <citation type="submission" date="2022-08" db="EMBL/GenBank/DDBJ databases">
        <title>Novel sulfate-reducing endosymbionts in the free-living metamonad Anaeramoeba.</title>
        <authorList>
            <person name="Jerlstrom-Hultqvist J."/>
            <person name="Cepicka I."/>
            <person name="Gallot-Lavallee L."/>
            <person name="Salas-Leiva D."/>
            <person name="Curtis B.A."/>
            <person name="Zahonova K."/>
            <person name="Pipaliya S."/>
            <person name="Dacks J."/>
            <person name="Roger A.J."/>
        </authorList>
    </citation>
    <scope>NUCLEOTIDE SEQUENCE</scope>
    <source>
        <strain evidence="3">Schooner1</strain>
    </source>
</reference>
<dbReference type="EMBL" id="JAOAOG010000323">
    <property type="protein sequence ID" value="KAJ6229122.1"/>
    <property type="molecule type" value="Genomic_DNA"/>
</dbReference>
<dbReference type="InterPro" id="IPR023394">
    <property type="entry name" value="Sec7_C_sf"/>
</dbReference>
<gene>
    <name evidence="3" type="ORF">M0813_08039</name>
</gene>
<dbReference type="Gene3D" id="1.10.220.20">
    <property type="match status" value="1"/>
</dbReference>
<dbReference type="PROSITE" id="PS50003">
    <property type="entry name" value="PH_DOMAIN"/>
    <property type="match status" value="1"/>
</dbReference>
<dbReference type="PROSITE" id="PS50190">
    <property type="entry name" value="SEC7"/>
    <property type="match status" value="1"/>
</dbReference>
<feature type="domain" description="PH" evidence="1">
    <location>
        <begin position="412"/>
        <end position="528"/>
    </location>
</feature>
<dbReference type="PANTHER" id="PTHR10663:SF375">
    <property type="entry name" value="LD29171P"/>
    <property type="match status" value="1"/>
</dbReference>
<dbReference type="SUPFAM" id="SSF48425">
    <property type="entry name" value="Sec7 domain"/>
    <property type="match status" value="1"/>
</dbReference>
<dbReference type="SMART" id="SM00222">
    <property type="entry name" value="Sec7"/>
    <property type="match status" value="1"/>
</dbReference>
<dbReference type="InterPro" id="IPR001849">
    <property type="entry name" value="PH_domain"/>
</dbReference>
<dbReference type="InterPro" id="IPR011993">
    <property type="entry name" value="PH-like_dom_sf"/>
</dbReference>
<dbReference type="PANTHER" id="PTHR10663">
    <property type="entry name" value="GUANYL-NUCLEOTIDE EXCHANGE FACTOR"/>
    <property type="match status" value="1"/>
</dbReference>
<dbReference type="Pfam" id="PF01369">
    <property type="entry name" value="Sec7"/>
    <property type="match status" value="1"/>
</dbReference>
<dbReference type="Gene3D" id="1.10.1000.11">
    <property type="entry name" value="Arf Nucleotide-binding Site Opener,domain 2"/>
    <property type="match status" value="1"/>
</dbReference>
<dbReference type="InterPro" id="IPR035999">
    <property type="entry name" value="Sec7_dom_sf"/>
</dbReference>
<evidence type="ECO:0000259" key="1">
    <source>
        <dbReference type="PROSITE" id="PS50003"/>
    </source>
</evidence>
<feature type="domain" description="SEC7" evidence="2">
    <location>
        <begin position="207"/>
        <end position="394"/>
    </location>
</feature>
<dbReference type="SMART" id="SM00233">
    <property type="entry name" value="PH"/>
    <property type="match status" value="1"/>
</dbReference>
<evidence type="ECO:0000313" key="4">
    <source>
        <dbReference type="Proteomes" id="UP001150062"/>
    </source>
</evidence>
<dbReference type="Pfam" id="PF00169">
    <property type="entry name" value="PH"/>
    <property type="match status" value="1"/>
</dbReference>
<organism evidence="3 4">
    <name type="scientific">Anaeramoeba flamelloides</name>
    <dbReference type="NCBI Taxonomy" id="1746091"/>
    <lineage>
        <taxon>Eukaryota</taxon>
        <taxon>Metamonada</taxon>
        <taxon>Anaeramoebidae</taxon>
        <taxon>Anaeramoeba</taxon>
    </lineage>
</organism>
<protein>
    <submittedName>
        <fullName evidence="3">Cytohesin 4a-related</fullName>
    </submittedName>
</protein>
<accession>A0ABQ8X8X9</accession>
<dbReference type="CDD" id="cd00171">
    <property type="entry name" value="Sec7"/>
    <property type="match status" value="1"/>
</dbReference>
<dbReference type="Gene3D" id="2.30.29.30">
    <property type="entry name" value="Pleckstrin-homology domain (PH domain)/Phosphotyrosine-binding domain (PTB)"/>
    <property type="match status" value="1"/>
</dbReference>
<keyword evidence="4" id="KW-1185">Reference proteome</keyword>